<evidence type="ECO:0000256" key="3">
    <source>
        <dbReference type="ARBA" id="ARBA00022452"/>
    </source>
</evidence>
<evidence type="ECO:0000256" key="4">
    <source>
        <dbReference type="ARBA" id="ARBA00022692"/>
    </source>
</evidence>
<dbReference type="Gene3D" id="2.40.170.20">
    <property type="entry name" value="TonB-dependent receptor, beta-barrel domain"/>
    <property type="match status" value="1"/>
</dbReference>
<keyword evidence="14" id="KW-1185">Reference proteome</keyword>
<dbReference type="InterPro" id="IPR023996">
    <property type="entry name" value="TonB-dep_OMP_SusC/RagA"/>
</dbReference>
<dbReference type="InterPro" id="IPR008969">
    <property type="entry name" value="CarboxyPept-like_regulatory"/>
</dbReference>
<dbReference type="AlphaFoldDB" id="F0R2H2"/>
<feature type="transmembrane region" description="Helical" evidence="10">
    <location>
        <begin position="21"/>
        <end position="38"/>
    </location>
</feature>
<keyword evidence="13" id="KW-0675">Receptor</keyword>
<dbReference type="NCBIfam" id="TIGR04057">
    <property type="entry name" value="SusC_RagA_signa"/>
    <property type="match status" value="1"/>
</dbReference>
<comment type="subcellular location">
    <subcellularLocation>
        <location evidence="1 8">Cell outer membrane</location>
        <topology evidence="1 8">Multi-pass membrane protein</topology>
    </subcellularLocation>
</comment>
<feature type="domain" description="TonB-dependent receptor-like beta-barrel" evidence="11">
    <location>
        <begin position="454"/>
        <end position="1015"/>
    </location>
</feature>
<dbReference type="InterPro" id="IPR012910">
    <property type="entry name" value="Plug_dom"/>
</dbReference>
<dbReference type="InterPro" id="IPR039426">
    <property type="entry name" value="TonB-dep_rcpt-like"/>
</dbReference>
<protein>
    <submittedName>
        <fullName evidence="13">TonB-dependent receptor plug</fullName>
    </submittedName>
</protein>
<evidence type="ECO:0000256" key="5">
    <source>
        <dbReference type="ARBA" id="ARBA00023077"/>
    </source>
</evidence>
<dbReference type="Proteomes" id="UP000007486">
    <property type="component" value="Chromosome"/>
</dbReference>
<dbReference type="EMBL" id="CP002530">
    <property type="protein sequence ID" value="ADY37510.1"/>
    <property type="molecule type" value="Genomic_DNA"/>
</dbReference>
<dbReference type="InterPro" id="IPR036942">
    <property type="entry name" value="Beta-barrel_TonB_sf"/>
</dbReference>
<dbReference type="InterPro" id="IPR000531">
    <property type="entry name" value="Beta-barrel_TonB"/>
</dbReference>
<keyword evidence="10" id="KW-1133">Transmembrane helix</keyword>
<sequence>MKNRKDKSILGRCASSLWQRLFFFALLSVISIGMYAQGKTVSGTVLDQNGESVIGASVVVKGTTNGVITDFDGKFTLNNVPENGTIEISFVGYKTQEIPVAGKNNIQVTLAEDTEVLDEVVVVGYGVQKKSDVTGALTRVGEKELNAKPVSNAFEALQGKAAGVDITSNQRPGEIGEIRIRGNRSLTASNSPLYVVDGVPLSAGGIETLNPRDIESIDILKDASSTAIYGSRGANGVVLVTTKRGKVGSFALNYAGTVTLEYLKDKSPAMSASDYITWKRWAHYNANPDSYAPGDAPTYENDQRIFTGDPYALENVNRGWANGAWDGSLVEDVDWTGMVTRTGITHEHTLSASGGTENVQSSFSFGYLNNSGTQKGQEYERFNLSATVDITPKPWLKIGASVNMSFADQQYGVDRQAGTNSGPKDIYGLAKAIPRYAVPYDNEGNIIMQPHTESRTYTVIDEWNKVKDDRENYRALSSFYAQLDFGKIWKPLEGLSYKFAFGPDFRYNRNGVFRDSSSASLAGSTNYASWGSNRYFSWTLDNMILYNKQFGKHNLGVTLLQTASKNNHESGSMNASDILVPEMLWNNMGIVDITQSRYKAGMSTGLIESQLASYMARINYSFNDRYLVTVSGRYDGSSVLAEGNKWDFFPSAAIGWRINQEDFMQNIRWIDNLKLRIGVGTTGNAAVDPYGTLGNIFTGWMPFSTGNQMIFVTNEPYYVNMSEDANAMANQNLSWEKTTQWNYGIDFGFLNNRINGTIDIYHSKTKDLLMNVTIPTLTGYPTTMQNIGKTKNFGVDLSLNLIPVRTKDFEWVSSLNAAYQKEEIVELANGKNDMIDNSWFIGQSIGVWYDYAADGIWQESDAAEMAKWNANGSNFKVGMVKPVDQNGDYKLDANDDKVILGNKTPRWTLGWTNTFTWKGVELGIELYGRFGYMISTGGEAQAGMFQQREIDYWTPSNPNAEWQMPIYGSGDSYASLLGYKDASFLKLRNISLGYNIPDNICHKLGIGSLKVYMQARNLGDIYSSIDYIDLDLGTSYYNRGVTFGLNIGF</sequence>
<keyword evidence="3 8" id="KW-1134">Transmembrane beta strand</keyword>
<dbReference type="STRING" id="667015.Bacsa_2980"/>
<keyword evidence="4 8" id="KW-0812">Transmembrane</keyword>
<dbReference type="Pfam" id="PF00593">
    <property type="entry name" value="TonB_dep_Rec_b-barrel"/>
    <property type="match status" value="1"/>
</dbReference>
<dbReference type="FunFam" id="2.170.130.10:FF:000008">
    <property type="entry name" value="SusC/RagA family TonB-linked outer membrane protein"/>
    <property type="match status" value="1"/>
</dbReference>
<evidence type="ECO:0000256" key="8">
    <source>
        <dbReference type="PROSITE-ProRule" id="PRU01360"/>
    </source>
</evidence>
<evidence type="ECO:0000256" key="6">
    <source>
        <dbReference type="ARBA" id="ARBA00023136"/>
    </source>
</evidence>
<evidence type="ECO:0000256" key="10">
    <source>
        <dbReference type="SAM" id="Phobius"/>
    </source>
</evidence>
<evidence type="ECO:0000259" key="11">
    <source>
        <dbReference type="Pfam" id="PF00593"/>
    </source>
</evidence>
<evidence type="ECO:0000256" key="9">
    <source>
        <dbReference type="RuleBase" id="RU003357"/>
    </source>
</evidence>
<dbReference type="GO" id="GO:0009279">
    <property type="term" value="C:cell outer membrane"/>
    <property type="evidence" value="ECO:0007669"/>
    <property type="project" value="UniProtKB-SubCell"/>
</dbReference>
<gene>
    <name evidence="13" type="ordered locus">Bacsa_2980</name>
</gene>
<evidence type="ECO:0000259" key="12">
    <source>
        <dbReference type="Pfam" id="PF07715"/>
    </source>
</evidence>
<evidence type="ECO:0000256" key="1">
    <source>
        <dbReference type="ARBA" id="ARBA00004571"/>
    </source>
</evidence>
<proteinExistence type="inferred from homology"/>
<dbReference type="RefSeq" id="WP_013618883.1">
    <property type="nucleotide sequence ID" value="NC_015164.1"/>
</dbReference>
<evidence type="ECO:0000313" key="13">
    <source>
        <dbReference type="EMBL" id="ADY37510.1"/>
    </source>
</evidence>
<comment type="similarity">
    <text evidence="8 9">Belongs to the TonB-dependent receptor family.</text>
</comment>
<organism evidence="13 14">
    <name type="scientific">Phocaeicola salanitronis (strain DSM 18170 / JCM 13657 / CCUG 60908 / BL78)</name>
    <name type="common">Bacteroides salanitronis</name>
    <dbReference type="NCBI Taxonomy" id="667015"/>
    <lineage>
        <taxon>Bacteria</taxon>
        <taxon>Pseudomonadati</taxon>
        <taxon>Bacteroidota</taxon>
        <taxon>Bacteroidia</taxon>
        <taxon>Bacteroidales</taxon>
        <taxon>Bacteroidaceae</taxon>
        <taxon>Phocaeicola</taxon>
    </lineage>
</organism>
<dbReference type="Pfam" id="PF13715">
    <property type="entry name" value="CarbopepD_reg_2"/>
    <property type="match status" value="1"/>
</dbReference>
<dbReference type="OrthoDB" id="9768177at2"/>
<keyword evidence="2 8" id="KW-0813">Transport</keyword>
<keyword evidence="6 8" id="KW-0472">Membrane</keyword>
<dbReference type="SUPFAM" id="SSF49464">
    <property type="entry name" value="Carboxypeptidase regulatory domain-like"/>
    <property type="match status" value="1"/>
</dbReference>
<reference evidence="13 14" key="1">
    <citation type="journal article" date="2011" name="Stand. Genomic Sci.">
        <title>Complete genome sequence of Bacteroides salanitronis type strain (BL78).</title>
        <authorList>
            <person name="Gronow S."/>
            <person name="Held B."/>
            <person name="Lucas S."/>
            <person name="Lapidus A."/>
            <person name="Del Rio T.G."/>
            <person name="Nolan M."/>
            <person name="Tice H."/>
            <person name="Deshpande S."/>
            <person name="Cheng J.F."/>
            <person name="Pitluck S."/>
            <person name="Liolios K."/>
            <person name="Pagani I."/>
            <person name="Ivanova N."/>
            <person name="Mavromatis K."/>
            <person name="Pati A."/>
            <person name="Tapia R."/>
            <person name="Han C."/>
            <person name="Goodwin L."/>
            <person name="Chen A."/>
            <person name="Palaniappan K."/>
            <person name="Land M."/>
            <person name="Hauser L."/>
            <person name="Chang Y.J."/>
            <person name="Jeffries C.D."/>
            <person name="Brambilla E.M."/>
            <person name="Rohde M."/>
            <person name="Goker M."/>
            <person name="Detter J.C."/>
            <person name="Woyke T."/>
            <person name="Bristow J."/>
            <person name="Markowitz V."/>
            <person name="Hugenholtz P."/>
            <person name="Kyrpides N.C."/>
            <person name="Klenk H.P."/>
            <person name="Eisen J.A."/>
        </authorList>
    </citation>
    <scope>NUCLEOTIDE SEQUENCE [LARGE SCALE GENOMIC DNA]</scope>
    <source>
        <strain evidence="13 14">DSM 18170</strain>
    </source>
</reference>
<dbReference type="KEGG" id="bsa:Bacsa_2980"/>
<keyword evidence="7 8" id="KW-0998">Cell outer membrane</keyword>
<dbReference type="Gene3D" id="2.60.40.1120">
    <property type="entry name" value="Carboxypeptidase-like, regulatory domain"/>
    <property type="match status" value="1"/>
</dbReference>
<dbReference type="InterPro" id="IPR037066">
    <property type="entry name" value="Plug_dom_sf"/>
</dbReference>
<dbReference type="InterPro" id="IPR023997">
    <property type="entry name" value="TonB-dep_OMP_SusC/RagA_CS"/>
</dbReference>
<name>F0R2H2_PHOSB</name>
<dbReference type="Pfam" id="PF07715">
    <property type="entry name" value="Plug"/>
    <property type="match status" value="1"/>
</dbReference>
<dbReference type="SUPFAM" id="SSF56935">
    <property type="entry name" value="Porins"/>
    <property type="match status" value="1"/>
</dbReference>
<dbReference type="Gene3D" id="2.170.130.10">
    <property type="entry name" value="TonB-dependent receptor, plug domain"/>
    <property type="match status" value="1"/>
</dbReference>
<keyword evidence="5 9" id="KW-0798">TonB box</keyword>
<evidence type="ECO:0000256" key="7">
    <source>
        <dbReference type="ARBA" id="ARBA00023237"/>
    </source>
</evidence>
<dbReference type="eggNOG" id="COG1629">
    <property type="taxonomic scope" value="Bacteria"/>
</dbReference>
<accession>F0R2H2</accession>
<evidence type="ECO:0000313" key="14">
    <source>
        <dbReference type="Proteomes" id="UP000007486"/>
    </source>
</evidence>
<dbReference type="HOGENOM" id="CLU_004317_0_0_10"/>
<evidence type="ECO:0000256" key="2">
    <source>
        <dbReference type="ARBA" id="ARBA00022448"/>
    </source>
</evidence>
<dbReference type="FunFam" id="2.60.40.1120:FF:000003">
    <property type="entry name" value="Outer membrane protein Omp121"/>
    <property type="match status" value="1"/>
</dbReference>
<dbReference type="PROSITE" id="PS52016">
    <property type="entry name" value="TONB_DEPENDENT_REC_3"/>
    <property type="match status" value="1"/>
</dbReference>
<dbReference type="NCBIfam" id="TIGR04056">
    <property type="entry name" value="OMP_RagA_SusC"/>
    <property type="match status" value="1"/>
</dbReference>
<feature type="domain" description="TonB-dependent receptor plug" evidence="12">
    <location>
        <begin position="130"/>
        <end position="237"/>
    </location>
</feature>